<accession>A0A4S4EXM8</accession>
<reference evidence="2 3" key="1">
    <citation type="journal article" date="2018" name="Proc. Natl. Acad. Sci. U.S.A.">
        <title>Draft genome sequence of Camellia sinensis var. sinensis provides insights into the evolution of the tea genome and tea quality.</title>
        <authorList>
            <person name="Wei C."/>
            <person name="Yang H."/>
            <person name="Wang S."/>
            <person name="Zhao J."/>
            <person name="Liu C."/>
            <person name="Gao L."/>
            <person name="Xia E."/>
            <person name="Lu Y."/>
            <person name="Tai Y."/>
            <person name="She G."/>
            <person name="Sun J."/>
            <person name="Cao H."/>
            <person name="Tong W."/>
            <person name="Gao Q."/>
            <person name="Li Y."/>
            <person name="Deng W."/>
            <person name="Jiang X."/>
            <person name="Wang W."/>
            <person name="Chen Q."/>
            <person name="Zhang S."/>
            <person name="Li H."/>
            <person name="Wu J."/>
            <person name="Wang P."/>
            <person name="Li P."/>
            <person name="Shi C."/>
            <person name="Zheng F."/>
            <person name="Jian J."/>
            <person name="Huang B."/>
            <person name="Shan D."/>
            <person name="Shi M."/>
            <person name="Fang C."/>
            <person name="Yue Y."/>
            <person name="Li F."/>
            <person name="Li D."/>
            <person name="Wei S."/>
            <person name="Han B."/>
            <person name="Jiang C."/>
            <person name="Yin Y."/>
            <person name="Xia T."/>
            <person name="Zhang Z."/>
            <person name="Bennetzen J.L."/>
            <person name="Zhao S."/>
            <person name="Wan X."/>
        </authorList>
    </citation>
    <scope>NUCLEOTIDE SEQUENCE [LARGE SCALE GENOMIC DNA]</scope>
    <source>
        <strain evidence="3">cv. Shuchazao</strain>
        <tissue evidence="2">Leaf</tissue>
    </source>
</reference>
<name>A0A4S4EXM8_CAMSN</name>
<evidence type="ECO:0000313" key="2">
    <source>
        <dbReference type="EMBL" id="THG21482.1"/>
    </source>
</evidence>
<dbReference type="Proteomes" id="UP000306102">
    <property type="component" value="Unassembled WGS sequence"/>
</dbReference>
<proteinExistence type="predicted"/>
<evidence type="ECO:0000256" key="1">
    <source>
        <dbReference type="SAM" id="MobiDB-lite"/>
    </source>
</evidence>
<dbReference type="AlphaFoldDB" id="A0A4S4EXM8"/>
<dbReference type="STRING" id="542762.A0A4S4EXM8"/>
<feature type="region of interest" description="Disordered" evidence="1">
    <location>
        <begin position="91"/>
        <end position="150"/>
    </location>
</feature>
<dbReference type="EMBL" id="SDRB02001386">
    <property type="protein sequence ID" value="THG21482.1"/>
    <property type="molecule type" value="Genomic_DNA"/>
</dbReference>
<gene>
    <name evidence="2" type="ORF">TEA_024286</name>
</gene>
<keyword evidence="3" id="KW-1185">Reference proteome</keyword>
<feature type="compositionally biased region" description="Basic and acidic residues" evidence="1">
    <location>
        <begin position="107"/>
        <end position="118"/>
    </location>
</feature>
<comment type="caution">
    <text evidence="2">The sequence shown here is derived from an EMBL/GenBank/DDBJ whole genome shotgun (WGS) entry which is preliminary data.</text>
</comment>
<feature type="region of interest" description="Disordered" evidence="1">
    <location>
        <begin position="1"/>
        <end position="40"/>
    </location>
</feature>
<protein>
    <submittedName>
        <fullName evidence="2">Uncharacterized protein</fullName>
    </submittedName>
</protein>
<sequence>MGDKMLEGSGRGQHQSPLNRAHPDFRSTPPGQKLDRKHSKMDPIPLLTKCTVSSACLECNADGSNAIVNEVYCIECMCRLDLEAATKAPDIEILPTTTENNPASFDPVKEKSESDKKTTRSGGRQTKKAKVETDSQNIKEMFSRATRRKG</sequence>
<organism evidence="2 3">
    <name type="scientific">Camellia sinensis var. sinensis</name>
    <name type="common">China tea</name>
    <dbReference type="NCBI Taxonomy" id="542762"/>
    <lineage>
        <taxon>Eukaryota</taxon>
        <taxon>Viridiplantae</taxon>
        <taxon>Streptophyta</taxon>
        <taxon>Embryophyta</taxon>
        <taxon>Tracheophyta</taxon>
        <taxon>Spermatophyta</taxon>
        <taxon>Magnoliopsida</taxon>
        <taxon>eudicotyledons</taxon>
        <taxon>Gunneridae</taxon>
        <taxon>Pentapetalae</taxon>
        <taxon>asterids</taxon>
        <taxon>Ericales</taxon>
        <taxon>Theaceae</taxon>
        <taxon>Camellia</taxon>
    </lineage>
</organism>
<evidence type="ECO:0000313" key="3">
    <source>
        <dbReference type="Proteomes" id="UP000306102"/>
    </source>
</evidence>